<accession>A0AA49X3X4</accession>
<dbReference type="EMBL" id="OQ890312">
    <property type="protein sequence ID" value="WLJ25549.1"/>
    <property type="molecule type" value="Genomic_DNA"/>
</dbReference>
<protein>
    <submittedName>
        <fullName evidence="1">Uncharacterized protein</fullName>
    </submittedName>
</protein>
<reference evidence="1" key="1">
    <citation type="submission" date="2023-04" db="EMBL/GenBank/DDBJ databases">
        <title>The human skin virome in hidradenitis suppurativa patients.</title>
        <authorList>
            <person name="Jansen D."/>
        </authorList>
    </citation>
    <scope>NUCLEOTIDE SEQUENCE</scope>
    <source>
        <strain evidence="1">VC1_JansenPhageB</strain>
    </source>
</reference>
<name>A0AA49X3X4_9VIRU</name>
<proteinExistence type="predicted"/>
<dbReference type="Gene3D" id="2.60.40.10">
    <property type="entry name" value="Immunoglobulins"/>
    <property type="match status" value="1"/>
</dbReference>
<sequence length="197" mass="21299">MEYRYIVPTNVPESEHPLAGLFLGVVPEGRESAVARHIFDDLGARFQVGEPETVTLGWAVDFETNSDRQRATVGESLDFTIPGADKRGVRIVEGHLPPGVELHRHNGTLTGTFIKSGLYDVTLALGPAVKLDPLGGTGTPGEQVAWIPINQKRARAESTTPAPKTLDGLTALELSQLAAEAMRLERLKAMEELDDGH</sequence>
<evidence type="ECO:0000313" key="1">
    <source>
        <dbReference type="EMBL" id="WLJ25549.1"/>
    </source>
</evidence>
<organism evidence="1">
    <name type="scientific">Actinobacteria phage HS02</name>
    <dbReference type="NCBI Taxonomy" id="3056388"/>
    <lineage>
        <taxon>Viruses</taxon>
    </lineage>
</organism>
<dbReference type="InterPro" id="IPR013783">
    <property type="entry name" value="Ig-like_fold"/>
</dbReference>